<keyword evidence="8" id="KW-0393">Immunoglobulin domain</keyword>
<accession>A0A672ZFF9</accession>
<evidence type="ECO:0000313" key="11">
    <source>
        <dbReference type="Ensembl" id="ENSSORP00005015725.1"/>
    </source>
</evidence>
<dbReference type="GO" id="GO:0016020">
    <property type="term" value="C:membrane"/>
    <property type="evidence" value="ECO:0007669"/>
    <property type="project" value="UniProtKB-SubCell"/>
</dbReference>
<evidence type="ECO:0000256" key="7">
    <source>
        <dbReference type="ARBA" id="ARBA00023180"/>
    </source>
</evidence>
<evidence type="ECO:0000313" key="12">
    <source>
        <dbReference type="Proteomes" id="UP000472271"/>
    </source>
</evidence>
<dbReference type="InterPro" id="IPR013783">
    <property type="entry name" value="Ig-like_fold"/>
</dbReference>
<comment type="subcellular location">
    <subcellularLocation>
        <location evidence="1">Membrane</location>
        <topology evidence="1">Single-pass type I membrane protein</topology>
    </subcellularLocation>
</comment>
<reference evidence="11" key="2">
    <citation type="submission" date="2025-08" db="UniProtKB">
        <authorList>
            <consortium name="Ensembl"/>
        </authorList>
    </citation>
    <scope>IDENTIFICATION</scope>
</reference>
<dbReference type="PROSITE" id="PS50835">
    <property type="entry name" value="IG_LIKE"/>
    <property type="match status" value="1"/>
</dbReference>
<dbReference type="GO" id="GO:0043277">
    <property type="term" value="P:apoptotic cell clearance"/>
    <property type="evidence" value="ECO:0007669"/>
    <property type="project" value="TreeGrafter"/>
</dbReference>
<dbReference type="GO" id="GO:0001786">
    <property type="term" value="F:phosphatidylserine binding"/>
    <property type="evidence" value="ECO:0007669"/>
    <property type="project" value="TreeGrafter"/>
</dbReference>
<reference evidence="11" key="1">
    <citation type="submission" date="2019-06" db="EMBL/GenBank/DDBJ databases">
        <authorList>
            <consortium name="Wellcome Sanger Institute Data Sharing"/>
        </authorList>
    </citation>
    <scope>NUCLEOTIDE SEQUENCE [LARGE SCALE GENOMIC DNA]</scope>
</reference>
<dbReference type="SUPFAM" id="SSF48726">
    <property type="entry name" value="Immunoglobulin"/>
    <property type="match status" value="1"/>
</dbReference>
<dbReference type="InParanoid" id="A0A672ZFF9"/>
<keyword evidence="4" id="KW-1133">Transmembrane helix</keyword>
<dbReference type="Pfam" id="PF07686">
    <property type="entry name" value="V-set"/>
    <property type="match status" value="1"/>
</dbReference>
<dbReference type="PANTHER" id="PTHR46608">
    <property type="entry name" value="T-CELL IMMUNOGLOBULIN AND MUCIN DOMAIN-CONTAINING PROTEIN 4"/>
    <property type="match status" value="1"/>
</dbReference>
<evidence type="ECO:0000259" key="10">
    <source>
        <dbReference type="PROSITE" id="PS50835"/>
    </source>
</evidence>
<dbReference type="InterPro" id="IPR013106">
    <property type="entry name" value="Ig_V-set"/>
</dbReference>
<keyword evidence="12" id="KW-1185">Reference proteome</keyword>
<reference evidence="11" key="3">
    <citation type="submission" date="2025-09" db="UniProtKB">
        <authorList>
            <consortium name="Ensembl"/>
        </authorList>
    </citation>
    <scope>IDENTIFICATION</scope>
</reference>
<proteinExistence type="inferred from homology"/>
<organism evidence="11 12">
    <name type="scientific">Sphaeramia orbicularis</name>
    <name type="common">orbiculate cardinalfish</name>
    <dbReference type="NCBI Taxonomy" id="375764"/>
    <lineage>
        <taxon>Eukaryota</taxon>
        <taxon>Metazoa</taxon>
        <taxon>Chordata</taxon>
        <taxon>Craniata</taxon>
        <taxon>Vertebrata</taxon>
        <taxon>Euteleostomi</taxon>
        <taxon>Actinopterygii</taxon>
        <taxon>Neopterygii</taxon>
        <taxon>Teleostei</taxon>
        <taxon>Neoteleostei</taxon>
        <taxon>Acanthomorphata</taxon>
        <taxon>Gobiaria</taxon>
        <taxon>Kurtiformes</taxon>
        <taxon>Apogonoidei</taxon>
        <taxon>Apogonidae</taxon>
        <taxon>Apogoninae</taxon>
        <taxon>Sphaeramia</taxon>
    </lineage>
</organism>
<evidence type="ECO:0000256" key="5">
    <source>
        <dbReference type="ARBA" id="ARBA00023136"/>
    </source>
</evidence>
<protein>
    <recommendedName>
        <fullName evidence="10">Ig-like domain-containing protein</fullName>
    </recommendedName>
</protein>
<evidence type="ECO:0000256" key="9">
    <source>
        <dbReference type="ARBA" id="ARBA00038203"/>
    </source>
</evidence>
<evidence type="ECO:0000256" key="2">
    <source>
        <dbReference type="ARBA" id="ARBA00022692"/>
    </source>
</evidence>
<dbReference type="InterPro" id="IPR036179">
    <property type="entry name" value="Ig-like_dom_sf"/>
</dbReference>
<dbReference type="InterPro" id="IPR003599">
    <property type="entry name" value="Ig_sub"/>
</dbReference>
<keyword evidence="2" id="KW-0812">Transmembrane</keyword>
<dbReference type="Ensembl" id="ENSSORT00005016219.1">
    <property type="protein sequence ID" value="ENSSORP00005015725.1"/>
    <property type="gene ID" value="ENSSORG00005007974.1"/>
</dbReference>
<name>A0A672ZFF9_9TELE</name>
<sequence>GQKTHSWVLGVSECSVQIVGFRGQSVTLPCSYDIYHHGALSVCWGRGDLPNSGCNRQIIALDGQTVRKNTRLSSRYQLLGPLDQGDVSLTILNLKDEDAGRYGCRVEVTGWFNDEKYHIDLVINQGKKRPNLGSTE</sequence>
<keyword evidence="6" id="KW-1015">Disulfide bond</keyword>
<dbReference type="PANTHER" id="PTHR46608:SF3">
    <property type="entry name" value="T-CELL IMMUNOGLOBULIN AND MUCIN DOMAIN-CONTAINING PROTEIN 4"/>
    <property type="match status" value="1"/>
</dbReference>
<evidence type="ECO:0000256" key="4">
    <source>
        <dbReference type="ARBA" id="ARBA00022989"/>
    </source>
</evidence>
<keyword evidence="7" id="KW-0325">Glycoprotein</keyword>
<evidence type="ECO:0000256" key="6">
    <source>
        <dbReference type="ARBA" id="ARBA00023157"/>
    </source>
</evidence>
<evidence type="ECO:0000256" key="3">
    <source>
        <dbReference type="ARBA" id="ARBA00022729"/>
    </source>
</evidence>
<dbReference type="AlphaFoldDB" id="A0A672ZFF9"/>
<dbReference type="SMART" id="SM00409">
    <property type="entry name" value="IG"/>
    <property type="match status" value="1"/>
</dbReference>
<feature type="domain" description="Ig-like" evidence="10">
    <location>
        <begin position="23"/>
        <end position="107"/>
    </location>
</feature>
<keyword evidence="5" id="KW-0472">Membrane</keyword>
<dbReference type="InterPro" id="IPR007110">
    <property type="entry name" value="Ig-like_dom"/>
</dbReference>
<evidence type="ECO:0000256" key="8">
    <source>
        <dbReference type="ARBA" id="ARBA00023319"/>
    </source>
</evidence>
<dbReference type="FunFam" id="2.60.40.10:FF:000774">
    <property type="entry name" value="Hepatitis A virus cellular receptor 1"/>
    <property type="match status" value="1"/>
</dbReference>
<comment type="similarity">
    <text evidence="9">Belongs to the immunoglobulin superfamily. TIM family.</text>
</comment>
<evidence type="ECO:0000256" key="1">
    <source>
        <dbReference type="ARBA" id="ARBA00004479"/>
    </source>
</evidence>
<keyword evidence="3" id="KW-0732">Signal</keyword>
<dbReference type="Proteomes" id="UP000472271">
    <property type="component" value="Chromosome 14"/>
</dbReference>
<dbReference type="GO" id="GO:0060097">
    <property type="term" value="P:cytoskeletal rearrangement involved in phagocytosis, engulfment"/>
    <property type="evidence" value="ECO:0007669"/>
    <property type="project" value="TreeGrafter"/>
</dbReference>
<dbReference type="Gene3D" id="2.60.40.10">
    <property type="entry name" value="Immunoglobulins"/>
    <property type="match status" value="1"/>
</dbReference>